<name>A0A2S5CLD0_9GAMM</name>
<dbReference type="Proteomes" id="UP000237423">
    <property type="component" value="Unassembled WGS sequence"/>
</dbReference>
<gene>
    <name evidence="1" type="ORF">AADEFJLK_02419</name>
</gene>
<organism evidence="1 2">
    <name type="scientific">Methylovulum psychrotolerans</name>
    <dbReference type="NCBI Taxonomy" id="1704499"/>
    <lineage>
        <taxon>Bacteria</taxon>
        <taxon>Pseudomonadati</taxon>
        <taxon>Pseudomonadota</taxon>
        <taxon>Gammaproteobacteria</taxon>
        <taxon>Methylococcales</taxon>
        <taxon>Methylococcaceae</taxon>
        <taxon>Methylovulum</taxon>
    </lineage>
</organism>
<evidence type="ECO:0000313" key="2">
    <source>
        <dbReference type="Proteomes" id="UP000237423"/>
    </source>
</evidence>
<dbReference type="RefSeq" id="WP_103974465.1">
    <property type="nucleotide sequence ID" value="NZ_PGFZ01000005.1"/>
</dbReference>
<comment type="caution">
    <text evidence="1">The sequence shown here is derived from an EMBL/GenBank/DDBJ whole genome shotgun (WGS) entry which is preliminary data.</text>
</comment>
<protein>
    <submittedName>
        <fullName evidence="1">Uncharacterized protein</fullName>
    </submittedName>
</protein>
<accession>A0A2S5CLD0</accession>
<dbReference type="AlphaFoldDB" id="A0A2S5CLD0"/>
<proteinExistence type="predicted"/>
<reference evidence="1 2" key="1">
    <citation type="submission" date="2017-11" db="EMBL/GenBank/DDBJ databases">
        <title>Draft Genome Sequence of Methylobacter psychrotolerans Sph1T, an Obligate Methanotroph from Low-Temperature Environments.</title>
        <authorList>
            <person name="Oshkin I.Y."/>
            <person name="Miroshnikov K."/>
            <person name="Belova S.E."/>
            <person name="Korzhenkov A."/>
            <person name="Toshchakov S.V."/>
            <person name="Dedysh S.N."/>
        </authorList>
    </citation>
    <scope>NUCLEOTIDE SEQUENCE [LARGE SCALE GENOMIC DNA]</scope>
    <source>
        <strain evidence="1 2">Sph1</strain>
    </source>
</reference>
<dbReference type="EMBL" id="PGFZ01000005">
    <property type="protein sequence ID" value="POZ51552.1"/>
    <property type="molecule type" value="Genomic_DNA"/>
</dbReference>
<evidence type="ECO:0000313" key="1">
    <source>
        <dbReference type="EMBL" id="POZ51552.1"/>
    </source>
</evidence>
<sequence length="138" mass="16551">MAFANEYLTDEQERKKYGSAHVTIDRERDAWLRRSGNGGAEGPEFVELHWQNEEIKMHAYDQRRKNAEGTYDVVWRVAKMRIPEKLERHRQDILEMVREALVAHKSRGFIEWDHEIKTVHVEFNDRIINYNPGDIIWM</sequence>